<dbReference type="EnsemblMetazoa" id="SMAR005496-RA">
    <property type="protein sequence ID" value="SMAR005496-PA"/>
    <property type="gene ID" value="SMAR005496"/>
</dbReference>
<evidence type="ECO:0000313" key="2">
    <source>
        <dbReference type="EnsemblMetazoa" id="SMAR005496-PA"/>
    </source>
</evidence>
<accession>T1IWD0</accession>
<organism evidence="2 3">
    <name type="scientific">Strigamia maritima</name>
    <name type="common">European centipede</name>
    <name type="synonym">Geophilus maritimus</name>
    <dbReference type="NCBI Taxonomy" id="126957"/>
    <lineage>
        <taxon>Eukaryota</taxon>
        <taxon>Metazoa</taxon>
        <taxon>Ecdysozoa</taxon>
        <taxon>Arthropoda</taxon>
        <taxon>Myriapoda</taxon>
        <taxon>Chilopoda</taxon>
        <taxon>Pleurostigmophora</taxon>
        <taxon>Geophilomorpha</taxon>
        <taxon>Linotaeniidae</taxon>
        <taxon>Strigamia</taxon>
    </lineage>
</organism>
<proteinExistence type="predicted"/>
<feature type="compositionally biased region" description="Acidic residues" evidence="1">
    <location>
        <begin position="9"/>
        <end position="20"/>
    </location>
</feature>
<evidence type="ECO:0000256" key="1">
    <source>
        <dbReference type="SAM" id="MobiDB-lite"/>
    </source>
</evidence>
<dbReference type="AlphaFoldDB" id="T1IWD0"/>
<protein>
    <submittedName>
        <fullName evidence="2">Uncharacterized protein</fullName>
    </submittedName>
</protein>
<name>T1IWD0_STRMM</name>
<dbReference type="EMBL" id="JH431612">
    <property type="status" value="NOT_ANNOTATED_CDS"/>
    <property type="molecule type" value="Genomic_DNA"/>
</dbReference>
<dbReference type="HOGENOM" id="CLU_2944613_0_0_1"/>
<dbReference type="Proteomes" id="UP000014500">
    <property type="component" value="Unassembled WGS sequence"/>
</dbReference>
<reference evidence="3" key="1">
    <citation type="submission" date="2011-05" db="EMBL/GenBank/DDBJ databases">
        <authorList>
            <person name="Richards S.R."/>
            <person name="Qu J."/>
            <person name="Jiang H."/>
            <person name="Jhangiani S.N."/>
            <person name="Agravi P."/>
            <person name="Goodspeed R."/>
            <person name="Gross S."/>
            <person name="Mandapat C."/>
            <person name="Jackson L."/>
            <person name="Mathew T."/>
            <person name="Pu L."/>
            <person name="Thornton R."/>
            <person name="Saada N."/>
            <person name="Wilczek-Boney K.B."/>
            <person name="Lee S."/>
            <person name="Kovar C."/>
            <person name="Wu Y."/>
            <person name="Scherer S.E."/>
            <person name="Worley K.C."/>
            <person name="Muzny D.M."/>
            <person name="Gibbs R."/>
        </authorList>
    </citation>
    <scope>NUCLEOTIDE SEQUENCE</scope>
    <source>
        <strain evidence="3">Brora</strain>
    </source>
</reference>
<reference evidence="2" key="2">
    <citation type="submission" date="2015-02" db="UniProtKB">
        <authorList>
            <consortium name="EnsemblMetazoa"/>
        </authorList>
    </citation>
    <scope>IDENTIFICATION</scope>
</reference>
<keyword evidence="3" id="KW-1185">Reference proteome</keyword>
<evidence type="ECO:0000313" key="3">
    <source>
        <dbReference type="Proteomes" id="UP000014500"/>
    </source>
</evidence>
<feature type="region of interest" description="Disordered" evidence="1">
    <location>
        <begin position="1"/>
        <end position="27"/>
    </location>
</feature>
<sequence length="60" mass="7056">MKYYRINDSQDDDEEEEEAEIPSATTSEHEFNYRDFVRSTIDFYASLISKSQFKNGASSY</sequence>